<dbReference type="PANTHER" id="PTHR30203:SF24">
    <property type="entry name" value="BLR4935 PROTEIN"/>
    <property type="match status" value="1"/>
</dbReference>
<keyword evidence="1" id="KW-0175">Coiled coil</keyword>
<keyword evidence="2" id="KW-0732">Signal</keyword>
<feature type="signal peptide" evidence="2">
    <location>
        <begin position="1"/>
        <end position="38"/>
    </location>
</feature>
<evidence type="ECO:0000313" key="4">
    <source>
        <dbReference type="Proteomes" id="UP000319267"/>
    </source>
</evidence>
<organism evidence="3 4">
    <name type="scientific">Flavobacterium nitrogenifigens</name>
    <dbReference type="NCBI Taxonomy" id="1617283"/>
    <lineage>
        <taxon>Bacteria</taxon>
        <taxon>Pseudomonadati</taxon>
        <taxon>Bacteroidota</taxon>
        <taxon>Flavobacteriia</taxon>
        <taxon>Flavobacteriales</taxon>
        <taxon>Flavobacteriaceae</taxon>
        <taxon>Flavobacterium</taxon>
    </lineage>
</organism>
<dbReference type="Gene3D" id="1.20.1600.10">
    <property type="entry name" value="Outer membrane efflux proteins (OEP)"/>
    <property type="match status" value="1"/>
</dbReference>
<dbReference type="PANTHER" id="PTHR30203">
    <property type="entry name" value="OUTER MEMBRANE CATION EFFLUX PROTEIN"/>
    <property type="match status" value="1"/>
</dbReference>
<dbReference type="GO" id="GO:0015562">
    <property type="term" value="F:efflux transmembrane transporter activity"/>
    <property type="evidence" value="ECO:0007669"/>
    <property type="project" value="InterPro"/>
</dbReference>
<proteinExistence type="predicted"/>
<feature type="coiled-coil region" evidence="1">
    <location>
        <begin position="107"/>
        <end position="137"/>
    </location>
</feature>
<name>A0A521BBW5_9FLAO</name>
<feature type="chain" id="PRO_5021855214" evidence="2">
    <location>
        <begin position="39"/>
        <end position="416"/>
    </location>
</feature>
<dbReference type="OrthoDB" id="1309206at2"/>
<reference evidence="3 4" key="1">
    <citation type="submission" date="2017-05" db="EMBL/GenBank/DDBJ databases">
        <authorList>
            <person name="Varghese N."/>
            <person name="Submissions S."/>
        </authorList>
    </citation>
    <scope>NUCLEOTIDE SEQUENCE [LARGE SCALE GENOMIC DNA]</scope>
    <source>
        <strain evidence="3 4">DSM 29982</strain>
    </source>
</reference>
<keyword evidence="4" id="KW-1185">Reference proteome</keyword>
<dbReference type="AlphaFoldDB" id="A0A521BBW5"/>
<accession>A0A521BBW5</accession>
<sequence length="416" mass="47467">MKNSIYKMQTKIFANFAKKTLRTLRLSTFLLASTATFAQQTISLEKAIELAKSNNIDLKIADKEIEKQTVLKKAAFQPDPLQVQYQGGQFNSADYDHNVSVQQFFPLGNITKANRQLQEELAKLAEKQKALSSYEIEKAVTLAYYQYLYGVSIQKLNSELNDIYTKFLKNAELRFKTGESGNIEVISAKAKVKEIETQKAQLEYDLAIYQKQLQFFIQTNENIVPDQNTALQYTFIENQENTKAEALMTDFYQQQISVYQKEAGTFKALRTPKVGLGYFAQTINKESLFQGFTAGLQIPLFGGVNTTKAKAAEISISQSQLALDKNKMMLNLQREELQNNFQKQQKNLAYFQNEGLLYANQIIETAQKSYANGDMSYWSYISFLNQAIDIKKQFAEATHSYNQSAIELQFPTIKNN</sequence>
<dbReference type="RefSeq" id="WP_111376956.1">
    <property type="nucleotide sequence ID" value="NZ_CP043612.1"/>
</dbReference>
<dbReference type="SUPFAM" id="SSF56954">
    <property type="entry name" value="Outer membrane efflux proteins (OEP)"/>
    <property type="match status" value="1"/>
</dbReference>
<evidence type="ECO:0000256" key="2">
    <source>
        <dbReference type="SAM" id="SignalP"/>
    </source>
</evidence>
<feature type="coiled-coil region" evidence="1">
    <location>
        <begin position="327"/>
        <end position="354"/>
    </location>
</feature>
<gene>
    <name evidence="3" type="ORF">SAMN06265220_101866</name>
</gene>
<evidence type="ECO:0000313" key="3">
    <source>
        <dbReference type="EMBL" id="SMO44548.1"/>
    </source>
</evidence>
<feature type="coiled-coil region" evidence="1">
    <location>
        <begin position="185"/>
        <end position="212"/>
    </location>
</feature>
<dbReference type="Proteomes" id="UP000319267">
    <property type="component" value="Unassembled WGS sequence"/>
</dbReference>
<dbReference type="EMBL" id="FXTQ01000001">
    <property type="protein sequence ID" value="SMO44548.1"/>
    <property type="molecule type" value="Genomic_DNA"/>
</dbReference>
<dbReference type="InterPro" id="IPR010131">
    <property type="entry name" value="MdtP/NodT-like"/>
</dbReference>
<evidence type="ECO:0000256" key="1">
    <source>
        <dbReference type="SAM" id="Coils"/>
    </source>
</evidence>
<protein>
    <submittedName>
        <fullName evidence="3">Outer membrane protein TolC</fullName>
    </submittedName>
</protein>